<reference evidence="1 2" key="1">
    <citation type="journal article" date="2008" name="PLoS ONE">
        <title>Environmental adaptation: genomic analysis of the piezotolerant and psychrotolerant deep-sea iron reducing bacterium Shewanella piezotolerans WP3.</title>
        <authorList>
            <person name="Wang F."/>
            <person name="Wang J."/>
            <person name="Jian H."/>
            <person name="Zhang B."/>
            <person name="Li S."/>
            <person name="Wang F."/>
            <person name="Zeng X."/>
            <person name="Gao L."/>
            <person name="Bartlett D.H."/>
            <person name="Yu J."/>
            <person name="Hu S."/>
            <person name="Xiao X."/>
        </authorList>
    </citation>
    <scope>NUCLEOTIDE SEQUENCE [LARGE SCALE GENOMIC DNA]</scope>
    <source>
        <strain evidence="2">WP3 / JCM 13877</strain>
    </source>
</reference>
<dbReference type="KEGG" id="swp:swp_5059"/>
<evidence type="ECO:0008006" key="3">
    <source>
        <dbReference type="Google" id="ProtNLM"/>
    </source>
</evidence>
<dbReference type="Gene3D" id="3.40.50.2000">
    <property type="entry name" value="Glycogen Phosphorylase B"/>
    <property type="match status" value="1"/>
</dbReference>
<dbReference type="AlphaFoldDB" id="B8CVJ7"/>
<proteinExistence type="predicted"/>
<dbReference type="STRING" id="225849.swp_5059"/>
<sequence length="359" mass="39442">MSLSPKFLFVPVSSSEGMGEYMRSLIIANEVKQRWPDANIQFIISRQAPYAFTCPYPVALLDDTPTKNTKAVNDFLSFYKADFVIFDASGRRSQLVHANKLGAKVIFISQHKRKRSRGMKLLRARVTDSHWVVQPEFIIGTISSFDRLKLKLINKPEPTIIGSVFASPVAHRQSELLKKLCLVANDFILFNAGSGGHKNGQGHCIEEFAMAAARIYQATKIPCVVIFGPSYPKAMPEFEGVINIKELIHVDFMDLLDASKAAVLSGGDTLLQAIALKKPSVSAAVAKDQNYRIRVCQERGLTVSSSVTADELTSRLLDLIQAGTAQQLDTALTQCESTNGLDVAMEVITDLMSEQSAVS</sequence>
<dbReference type="EMBL" id="CP000472">
    <property type="protein sequence ID" value="ACJ31673.1"/>
    <property type="molecule type" value="Genomic_DNA"/>
</dbReference>
<evidence type="ECO:0000313" key="2">
    <source>
        <dbReference type="Proteomes" id="UP000000753"/>
    </source>
</evidence>
<gene>
    <name evidence="1" type="ordered locus">swp_5059</name>
</gene>
<dbReference type="Proteomes" id="UP000000753">
    <property type="component" value="Chromosome"/>
</dbReference>
<dbReference type="RefSeq" id="WP_020915002.1">
    <property type="nucleotide sequence ID" value="NC_011566.1"/>
</dbReference>
<organism evidence="1 2">
    <name type="scientific">Shewanella piezotolerans (strain WP3 / JCM 13877)</name>
    <dbReference type="NCBI Taxonomy" id="225849"/>
    <lineage>
        <taxon>Bacteria</taxon>
        <taxon>Pseudomonadati</taxon>
        <taxon>Pseudomonadota</taxon>
        <taxon>Gammaproteobacteria</taxon>
        <taxon>Alteromonadales</taxon>
        <taxon>Shewanellaceae</taxon>
        <taxon>Shewanella</taxon>
    </lineage>
</organism>
<evidence type="ECO:0000313" key="1">
    <source>
        <dbReference type="EMBL" id="ACJ31673.1"/>
    </source>
</evidence>
<keyword evidence="2" id="KW-1185">Reference proteome</keyword>
<accession>B8CVJ7</accession>
<dbReference type="eggNOG" id="COG1819">
    <property type="taxonomic scope" value="Bacteria"/>
</dbReference>
<dbReference type="OrthoDB" id="5755901at2"/>
<name>B8CVJ7_SHEPW</name>
<protein>
    <recommendedName>
        <fullName evidence="3">Glycosyl transferase family 28 C-terminal domain-containing protein</fullName>
    </recommendedName>
</protein>
<dbReference type="SUPFAM" id="SSF53756">
    <property type="entry name" value="UDP-Glycosyltransferase/glycogen phosphorylase"/>
    <property type="match status" value="1"/>
</dbReference>
<dbReference type="HOGENOM" id="CLU_773611_0_0_6"/>